<comment type="subcellular location">
    <subcellularLocation>
        <location evidence="7">Cell inner membrane</location>
        <topology evidence="7">Multi-pass membrane protein</topology>
    </subcellularLocation>
</comment>
<reference evidence="8 9" key="1">
    <citation type="journal article" date="2010" name="Stand. Genomic Sci.">
        <title>Complete genome sequence of Ferrimonas balearica type strain (PAT).</title>
        <authorList>
            <person name="Nolan M."/>
            <person name="Sikorski J."/>
            <person name="Davenport K."/>
            <person name="Lucas S."/>
            <person name="Glavina Del Rio T."/>
            <person name="Tice H."/>
            <person name="Cheng J."/>
            <person name="Goodwin L."/>
            <person name="Pitluck S."/>
            <person name="Liolios K."/>
            <person name="Ivanova N."/>
            <person name="Mavromatis K."/>
            <person name="Ovchinnikova G."/>
            <person name="Pati A."/>
            <person name="Chen A."/>
            <person name="Palaniappan K."/>
            <person name="Land M."/>
            <person name="Hauser L."/>
            <person name="Chang Y."/>
            <person name="Jeffries C."/>
            <person name="Tapia R."/>
            <person name="Brettin T."/>
            <person name="Detter J."/>
            <person name="Han C."/>
            <person name="Yasawong M."/>
            <person name="Rohde M."/>
            <person name="Tindall B."/>
            <person name="Goker M."/>
            <person name="Woyke T."/>
            <person name="Bristow J."/>
            <person name="Eisen J."/>
            <person name="Markowitz V."/>
            <person name="Hugenholtz P."/>
            <person name="Kyrpides N."/>
            <person name="Klenk H."/>
            <person name="Lapidus A."/>
        </authorList>
    </citation>
    <scope>NUCLEOTIDE SEQUENCE [LARGE SCALE GENOMIC DNA]</scope>
    <source>
        <strain evidence="9">DSM 9799 / CCM 4581 / KCTC 23876 / PAT</strain>
    </source>
</reference>
<protein>
    <recommendedName>
        <fullName evidence="7">Phosphatidylglycerol--prolipoprotein diacylglyceryl transferase</fullName>
        <ecNumber evidence="7">2.5.1.145</ecNumber>
    </recommendedName>
</protein>
<feature type="transmembrane region" description="Helical" evidence="7">
    <location>
        <begin position="23"/>
        <end position="41"/>
    </location>
</feature>
<keyword evidence="5 7" id="KW-1133">Transmembrane helix</keyword>
<dbReference type="PROSITE" id="PS01311">
    <property type="entry name" value="LGT"/>
    <property type="match status" value="1"/>
</dbReference>
<comment type="function">
    <text evidence="7">Catalyzes the transfer of the diacylglyceryl group from phosphatidylglycerol to the sulfhydryl group of the N-terminal cysteine of a prolipoprotein, the first step in the formation of mature lipoproteins.</text>
</comment>
<feature type="transmembrane region" description="Helical" evidence="7">
    <location>
        <begin position="202"/>
        <end position="220"/>
    </location>
</feature>
<comment type="similarity">
    <text evidence="1 7">Belongs to the Lgt family.</text>
</comment>
<evidence type="ECO:0000313" key="9">
    <source>
        <dbReference type="Proteomes" id="UP000006683"/>
    </source>
</evidence>
<feature type="binding site" evidence="7">
    <location>
        <position position="143"/>
    </location>
    <ligand>
        <name>a 1,2-diacyl-sn-glycero-3-phospho-(1'-sn-glycerol)</name>
        <dbReference type="ChEBI" id="CHEBI:64716"/>
    </ligand>
</feature>
<gene>
    <name evidence="7" type="primary">lgt</name>
    <name evidence="8" type="ordered locus">Fbal_0716</name>
</gene>
<dbReference type="InterPro" id="IPR001640">
    <property type="entry name" value="Lgt"/>
</dbReference>
<dbReference type="EMBL" id="CP002209">
    <property type="protein sequence ID" value="ADN74927.1"/>
    <property type="molecule type" value="Genomic_DNA"/>
</dbReference>
<dbReference type="KEGG" id="fbl:Fbal_0716"/>
<dbReference type="HOGENOM" id="CLU_013386_1_0_6"/>
<evidence type="ECO:0000256" key="3">
    <source>
        <dbReference type="ARBA" id="ARBA00022679"/>
    </source>
</evidence>
<keyword evidence="9" id="KW-1185">Reference proteome</keyword>
<keyword evidence="2 7" id="KW-1003">Cell membrane</keyword>
<evidence type="ECO:0000256" key="4">
    <source>
        <dbReference type="ARBA" id="ARBA00022692"/>
    </source>
</evidence>
<evidence type="ECO:0000256" key="6">
    <source>
        <dbReference type="ARBA" id="ARBA00023136"/>
    </source>
</evidence>
<keyword evidence="4 7" id="KW-0812">Transmembrane</keyword>
<proteinExistence type="inferred from homology"/>
<dbReference type="GeneID" id="67180957"/>
<dbReference type="NCBIfam" id="TIGR00544">
    <property type="entry name" value="lgt"/>
    <property type="match status" value="1"/>
</dbReference>
<dbReference type="Proteomes" id="UP000006683">
    <property type="component" value="Chromosome"/>
</dbReference>
<keyword evidence="3 7" id="KW-0808">Transferase</keyword>
<dbReference type="PANTHER" id="PTHR30589:SF0">
    <property type="entry name" value="PHOSPHATIDYLGLYCEROL--PROLIPOPROTEIN DIACYLGLYCERYL TRANSFERASE"/>
    <property type="match status" value="1"/>
</dbReference>
<dbReference type="HAMAP" id="MF_01147">
    <property type="entry name" value="Lgt"/>
    <property type="match status" value="1"/>
</dbReference>
<dbReference type="STRING" id="550540.Fbal_0716"/>
<dbReference type="Pfam" id="PF01790">
    <property type="entry name" value="LGT"/>
    <property type="match status" value="1"/>
</dbReference>
<evidence type="ECO:0000313" key="8">
    <source>
        <dbReference type="EMBL" id="ADN74927.1"/>
    </source>
</evidence>
<feature type="transmembrane region" description="Helical" evidence="7">
    <location>
        <begin position="232"/>
        <end position="255"/>
    </location>
</feature>
<dbReference type="eggNOG" id="COG0682">
    <property type="taxonomic scope" value="Bacteria"/>
</dbReference>
<name>E1SRV8_FERBD</name>
<sequence>MSEQFFTFPQIDPVIVELGPLALRWYGLMYLLGFLAAMWLLNRHADKPGSGWTREQVSDLLFYCFLGVVLGGRLGYVLFYGWQWLLEDPLYLFRISEGGMSFHGGLLGVIAAMVFIAHRQKRTFWQVADLVAPTVPIGLGLGRIGNFINGELWGRTTDVPWGIVFPSGGPLPRHPSQLYEAVLEGLVLFLVLQWFMKRTDKPGAVAGLFLVGYGISRFLVEFVREPDAHMSLYWGFSMGQLLTIPMLIFGAYLMVRPVVKETAR</sequence>
<keyword evidence="6 7" id="KW-0472">Membrane</keyword>
<dbReference type="OrthoDB" id="871140at2"/>
<organism evidence="8 9">
    <name type="scientific">Ferrimonas balearica (strain DSM 9799 / CCM 4581 / KCTC 23876 / PAT)</name>
    <dbReference type="NCBI Taxonomy" id="550540"/>
    <lineage>
        <taxon>Bacteria</taxon>
        <taxon>Pseudomonadati</taxon>
        <taxon>Pseudomonadota</taxon>
        <taxon>Gammaproteobacteria</taxon>
        <taxon>Alteromonadales</taxon>
        <taxon>Ferrimonadaceae</taxon>
        <taxon>Ferrimonas</taxon>
    </lineage>
</organism>
<dbReference type="GO" id="GO:0042158">
    <property type="term" value="P:lipoprotein biosynthetic process"/>
    <property type="evidence" value="ECO:0007669"/>
    <property type="project" value="UniProtKB-UniRule"/>
</dbReference>
<dbReference type="GO" id="GO:0008961">
    <property type="term" value="F:phosphatidylglycerol-prolipoprotein diacylglyceryl transferase activity"/>
    <property type="evidence" value="ECO:0007669"/>
    <property type="project" value="UniProtKB-UniRule"/>
</dbReference>
<dbReference type="PANTHER" id="PTHR30589">
    <property type="entry name" value="PROLIPOPROTEIN DIACYLGLYCERYL TRANSFERASE"/>
    <property type="match status" value="1"/>
</dbReference>
<dbReference type="AlphaFoldDB" id="E1SRV8"/>
<dbReference type="UniPathway" id="UPA00664"/>
<evidence type="ECO:0000256" key="2">
    <source>
        <dbReference type="ARBA" id="ARBA00022475"/>
    </source>
</evidence>
<keyword evidence="7" id="KW-0997">Cell inner membrane</keyword>
<accession>E1SRV8</accession>
<feature type="transmembrane region" description="Helical" evidence="7">
    <location>
        <begin position="61"/>
        <end position="80"/>
    </location>
</feature>
<keyword evidence="8" id="KW-0449">Lipoprotein</keyword>
<dbReference type="GO" id="GO:0005886">
    <property type="term" value="C:plasma membrane"/>
    <property type="evidence" value="ECO:0007669"/>
    <property type="project" value="UniProtKB-SubCell"/>
</dbReference>
<comment type="catalytic activity">
    <reaction evidence="7">
        <text>L-cysteinyl-[prolipoprotein] + a 1,2-diacyl-sn-glycero-3-phospho-(1'-sn-glycerol) = an S-1,2-diacyl-sn-glyceryl-L-cysteinyl-[prolipoprotein] + sn-glycerol 1-phosphate + H(+)</text>
        <dbReference type="Rhea" id="RHEA:56712"/>
        <dbReference type="Rhea" id="RHEA-COMP:14679"/>
        <dbReference type="Rhea" id="RHEA-COMP:14680"/>
        <dbReference type="ChEBI" id="CHEBI:15378"/>
        <dbReference type="ChEBI" id="CHEBI:29950"/>
        <dbReference type="ChEBI" id="CHEBI:57685"/>
        <dbReference type="ChEBI" id="CHEBI:64716"/>
        <dbReference type="ChEBI" id="CHEBI:140658"/>
        <dbReference type="EC" id="2.5.1.145"/>
    </reaction>
</comment>
<dbReference type="RefSeq" id="WP_013344233.1">
    <property type="nucleotide sequence ID" value="NC_014541.1"/>
</dbReference>
<feature type="transmembrane region" description="Helical" evidence="7">
    <location>
        <begin position="100"/>
        <end position="117"/>
    </location>
</feature>
<evidence type="ECO:0000256" key="1">
    <source>
        <dbReference type="ARBA" id="ARBA00007150"/>
    </source>
</evidence>
<evidence type="ECO:0000256" key="7">
    <source>
        <dbReference type="HAMAP-Rule" id="MF_01147"/>
    </source>
</evidence>
<dbReference type="EC" id="2.5.1.145" evidence="7"/>
<comment type="pathway">
    <text evidence="7">Protein modification; lipoprotein biosynthesis (diacylglyceryl transfer).</text>
</comment>
<evidence type="ECO:0000256" key="5">
    <source>
        <dbReference type="ARBA" id="ARBA00022989"/>
    </source>
</evidence>